<evidence type="ECO:0000313" key="2">
    <source>
        <dbReference type="Proteomes" id="UP001338582"/>
    </source>
</evidence>
<keyword evidence="2" id="KW-1185">Reference proteome</keyword>
<dbReference type="KEGG" id="asau:88175192"/>
<reference evidence="1 2" key="1">
    <citation type="submission" date="2023-10" db="EMBL/GenBank/DDBJ databases">
        <title>Draft Genome Sequence of Candida saopaulonensis from a very Premature Infant with Sepsis.</title>
        <authorList>
            <person name="Ning Y."/>
            <person name="Dai R."/>
            <person name="Xiao M."/>
            <person name="Xu Y."/>
            <person name="Yan Q."/>
            <person name="Zhang L."/>
        </authorList>
    </citation>
    <scope>NUCLEOTIDE SEQUENCE [LARGE SCALE GENOMIC DNA]</scope>
    <source>
        <strain evidence="1 2">19XY460</strain>
    </source>
</reference>
<sequence length="160" mass="17803">MRGRDYQTGVSWGKFLSAATSLQQHCQIKKKKNLLTDRHSISILAQSSSFATLLSISKKVAHNAELRLRGPHLSTISGIADYVIWQPPPQLAVAATQLMAQLLLADHKHRCQKPVHKNKSKRNPARLLWVCVPGGSVTVGVRGITPNSVLEYLRRLRHTT</sequence>
<dbReference type="Proteomes" id="UP001338582">
    <property type="component" value="Chromosome 5"/>
</dbReference>
<organism evidence="1 2">
    <name type="scientific">Australozyma saopauloensis</name>
    <dbReference type="NCBI Taxonomy" id="291208"/>
    <lineage>
        <taxon>Eukaryota</taxon>
        <taxon>Fungi</taxon>
        <taxon>Dikarya</taxon>
        <taxon>Ascomycota</taxon>
        <taxon>Saccharomycotina</taxon>
        <taxon>Pichiomycetes</taxon>
        <taxon>Metschnikowiaceae</taxon>
        <taxon>Australozyma</taxon>
    </lineage>
</organism>
<name>A0AAX4HE00_9ASCO</name>
<dbReference type="EMBL" id="CP138898">
    <property type="protein sequence ID" value="WPK26770.1"/>
    <property type="molecule type" value="Genomic_DNA"/>
</dbReference>
<gene>
    <name evidence="1" type="ORF">PUMCH_004131</name>
</gene>
<dbReference type="RefSeq" id="XP_062879149.1">
    <property type="nucleotide sequence ID" value="XM_063023079.1"/>
</dbReference>
<evidence type="ECO:0000313" key="1">
    <source>
        <dbReference type="EMBL" id="WPK26770.1"/>
    </source>
</evidence>
<accession>A0AAX4HE00</accession>
<dbReference type="AlphaFoldDB" id="A0AAX4HE00"/>
<proteinExistence type="predicted"/>
<protein>
    <submittedName>
        <fullName evidence="1">Uncharacterized protein</fullName>
    </submittedName>
</protein>
<dbReference type="GeneID" id="88175192"/>